<sequence length="118" mass="12859">MTMDCLACGSPVTLEVGPDRPLSTSLSDAILAAEEDEHIEVTRDCWDCGWHETRALRVTSIDTTAGDETAIERAALIGEITNELGAIRSVDTLKETLAAIRRQRDTDPARTDSDDITE</sequence>
<dbReference type="STRING" id="1227465.C463_10715"/>
<protein>
    <recommendedName>
        <fullName evidence="3">Small CPxCG-related zinc finger protein</fullName>
    </recommendedName>
</protein>
<keyword evidence="2" id="KW-1185">Reference proteome</keyword>
<gene>
    <name evidence="1" type="ORF">C463_10715</name>
</gene>
<organism evidence="1 2">
    <name type="scientific">Halorubrum californiense DSM 19288</name>
    <dbReference type="NCBI Taxonomy" id="1227465"/>
    <lineage>
        <taxon>Archaea</taxon>
        <taxon>Methanobacteriati</taxon>
        <taxon>Methanobacteriota</taxon>
        <taxon>Stenosarchaea group</taxon>
        <taxon>Halobacteria</taxon>
        <taxon>Halobacteriales</taxon>
        <taxon>Haloferacaceae</taxon>
        <taxon>Halorubrum</taxon>
    </lineage>
</organism>
<dbReference type="InterPro" id="IPR058418">
    <property type="entry name" value="DUF8105"/>
</dbReference>
<dbReference type="Proteomes" id="UP000011586">
    <property type="component" value="Unassembled WGS sequence"/>
</dbReference>
<evidence type="ECO:0008006" key="3">
    <source>
        <dbReference type="Google" id="ProtNLM"/>
    </source>
</evidence>
<reference evidence="1 2" key="1">
    <citation type="journal article" date="2014" name="PLoS Genet.">
        <title>Phylogenetically driven sequencing of extremely halophilic archaea reveals strategies for static and dynamic osmo-response.</title>
        <authorList>
            <person name="Becker E.A."/>
            <person name="Seitzer P.M."/>
            <person name="Tritt A."/>
            <person name="Larsen D."/>
            <person name="Krusor M."/>
            <person name="Yao A.I."/>
            <person name="Wu D."/>
            <person name="Madern D."/>
            <person name="Eisen J.A."/>
            <person name="Darling A.E."/>
            <person name="Facciotti M.T."/>
        </authorList>
    </citation>
    <scope>NUCLEOTIDE SEQUENCE [LARGE SCALE GENOMIC DNA]</scope>
    <source>
        <strain evidence="1 2">DSM 19288</strain>
    </source>
</reference>
<name>M0E4B3_9EURY</name>
<evidence type="ECO:0000313" key="2">
    <source>
        <dbReference type="Proteomes" id="UP000011586"/>
    </source>
</evidence>
<dbReference type="EMBL" id="AOJK01000052">
    <property type="protein sequence ID" value="ELZ42610.1"/>
    <property type="molecule type" value="Genomic_DNA"/>
</dbReference>
<evidence type="ECO:0000313" key="1">
    <source>
        <dbReference type="EMBL" id="ELZ42610.1"/>
    </source>
</evidence>
<dbReference type="AlphaFoldDB" id="M0E4B3"/>
<dbReference type="Pfam" id="PF26407">
    <property type="entry name" value="DUF8105"/>
    <property type="match status" value="1"/>
</dbReference>
<comment type="caution">
    <text evidence="1">The sequence shown here is derived from an EMBL/GenBank/DDBJ whole genome shotgun (WGS) entry which is preliminary data.</text>
</comment>
<accession>M0E4B3</accession>
<proteinExistence type="predicted"/>